<organism evidence="1 2">
    <name type="scientific">Phaeosphaeria nodorum (strain SN15 / ATCC MYA-4574 / FGSC 10173)</name>
    <name type="common">Glume blotch fungus</name>
    <name type="synonym">Parastagonospora nodorum</name>
    <dbReference type="NCBI Taxonomy" id="321614"/>
    <lineage>
        <taxon>Eukaryota</taxon>
        <taxon>Fungi</taxon>
        <taxon>Dikarya</taxon>
        <taxon>Ascomycota</taxon>
        <taxon>Pezizomycotina</taxon>
        <taxon>Dothideomycetes</taxon>
        <taxon>Pleosporomycetidae</taxon>
        <taxon>Pleosporales</taxon>
        <taxon>Pleosporineae</taxon>
        <taxon>Phaeosphaeriaceae</taxon>
        <taxon>Parastagonospora</taxon>
    </lineage>
</organism>
<dbReference type="InParanoid" id="Q0USV8"/>
<protein>
    <submittedName>
        <fullName evidence="1">Uncharacterized protein</fullName>
    </submittedName>
</protein>
<dbReference type="AlphaFoldDB" id="Q0USV8"/>
<dbReference type="EMBL" id="CH445331">
    <property type="protein sequence ID" value="EAT87547.1"/>
    <property type="molecule type" value="Genomic_DNA"/>
</dbReference>
<dbReference type="Proteomes" id="UP000001055">
    <property type="component" value="Unassembled WGS sequence"/>
</dbReference>
<name>Q0USV8_PHANO</name>
<proteinExistence type="predicted"/>
<evidence type="ECO:0000313" key="2">
    <source>
        <dbReference type="Proteomes" id="UP000001055"/>
    </source>
</evidence>
<gene>
    <name evidence="1" type="ORF">SNOG_05156</name>
</gene>
<accession>Q0USV8</accession>
<dbReference type="KEGG" id="pno:SNOG_05156"/>
<reference evidence="2" key="1">
    <citation type="journal article" date="2007" name="Plant Cell">
        <title>Dothideomycete-plant interactions illuminated by genome sequencing and EST analysis of the wheat pathogen Stagonospora nodorum.</title>
        <authorList>
            <person name="Hane J.K."/>
            <person name="Lowe R.G."/>
            <person name="Solomon P.S."/>
            <person name="Tan K.C."/>
            <person name="Schoch C.L."/>
            <person name="Spatafora J.W."/>
            <person name="Crous P.W."/>
            <person name="Kodira C."/>
            <person name="Birren B.W."/>
            <person name="Galagan J.E."/>
            <person name="Torriani S.F."/>
            <person name="McDonald B.A."/>
            <person name="Oliver R.P."/>
        </authorList>
    </citation>
    <scope>NUCLEOTIDE SEQUENCE [LARGE SCALE GENOMIC DNA]</scope>
    <source>
        <strain evidence="2">SN15 / ATCC MYA-4574 / FGSC 10173</strain>
    </source>
</reference>
<dbReference type="GeneID" id="5972441"/>
<evidence type="ECO:0000313" key="1">
    <source>
        <dbReference type="EMBL" id="EAT87547.1"/>
    </source>
</evidence>
<dbReference type="RefSeq" id="XP_001795566.1">
    <property type="nucleotide sequence ID" value="XM_001795514.1"/>
</dbReference>
<sequence>MSSPNRPTSQDPPPVPTSSSFAFASFLIHSGARAPVIGCSVELARGLKDGMVLARRLTVHYA</sequence>